<evidence type="ECO:0000256" key="9">
    <source>
        <dbReference type="ARBA" id="ARBA00023012"/>
    </source>
</evidence>
<dbReference type="PRINTS" id="PR00344">
    <property type="entry name" value="BCTRLSENSOR"/>
</dbReference>
<keyword evidence="5" id="KW-0808">Transferase</keyword>
<evidence type="ECO:0000256" key="4">
    <source>
        <dbReference type="ARBA" id="ARBA00022553"/>
    </source>
</evidence>
<keyword evidence="9" id="KW-0902">Two-component regulatory system</keyword>
<evidence type="ECO:0000256" key="7">
    <source>
        <dbReference type="ARBA" id="ARBA00022777"/>
    </source>
</evidence>
<dbReference type="InterPro" id="IPR036890">
    <property type="entry name" value="HATPase_C_sf"/>
</dbReference>
<dbReference type="PANTHER" id="PTHR43547">
    <property type="entry name" value="TWO-COMPONENT HISTIDINE KINASE"/>
    <property type="match status" value="1"/>
</dbReference>
<dbReference type="EMBL" id="CP154795">
    <property type="protein sequence ID" value="XAN08652.1"/>
    <property type="molecule type" value="Genomic_DNA"/>
</dbReference>
<evidence type="ECO:0000259" key="12">
    <source>
        <dbReference type="PROSITE" id="PS50885"/>
    </source>
</evidence>
<dbReference type="Gene3D" id="1.10.287.130">
    <property type="match status" value="1"/>
</dbReference>
<dbReference type="Proteomes" id="UP001442841">
    <property type="component" value="Chromosome"/>
</dbReference>
<name>A0ABZ3FTD1_9ACTN</name>
<feature type="domain" description="Histidine kinase" evidence="11">
    <location>
        <begin position="152"/>
        <end position="367"/>
    </location>
</feature>
<dbReference type="GO" id="GO:0016301">
    <property type="term" value="F:kinase activity"/>
    <property type="evidence" value="ECO:0007669"/>
    <property type="project" value="UniProtKB-KW"/>
</dbReference>
<dbReference type="SUPFAM" id="SSF47384">
    <property type="entry name" value="Homodimeric domain of signal transducing histidine kinase"/>
    <property type="match status" value="1"/>
</dbReference>
<evidence type="ECO:0000256" key="10">
    <source>
        <dbReference type="SAM" id="Phobius"/>
    </source>
</evidence>
<dbReference type="SUPFAM" id="SSF55874">
    <property type="entry name" value="ATPase domain of HSP90 chaperone/DNA topoisomerase II/histidine kinase"/>
    <property type="match status" value="1"/>
</dbReference>
<dbReference type="InterPro" id="IPR036097">
    <property type="entry name" value="HisK_dim/P_sf"/>
</dbReference>
<dbReference type="CDD" id="cd00075">
    <property type="entry name" value="HATPase"/>
    <property type="match status" value="1"/>
</dbReference>
<evidence type="ECO:0000259" key="11">
    <source>
        <dbReference type="PROSITE" id="PS50109"/>
    </source>
</evidence>
<comment type="subcellular location">
    <subcellularLocation>
        <location evidence="2">Cell membrane</location>
    </subcellularLocation>
</comment>
<feature type="transmembrane region" description="Helical" evidence="10">
    <location>
        <begin position="68"/>
        <end position="88"/>
    </location>
</feature>
<evidence type="ECO:0000256" key="5">
    <source>
        <dbReference type="ARBA" id="ARBA00022679"/>
    </source>
</evidence>
<keyword evidence="10" id="KW-0472">Membrane</keyword>
<dbReference type="PROSITE" id="PS50109">
    <property type="entry name" value="HIS_KIN"/>
    <property type="match status" value="1"/>
</dbReference>
<dbReference type="SMART" id="SM00304">
    <property type="entry name" value="HAMP"/>
    <property type="match status" value="1"/>
</dbReference>
<reference evidence="13 14" key="1">
    <citation type="submission" date="2024-04" db="EMBL/GenBank/DDBJ databases">
        <title>Isolation of an actinomycete strain from pig manure.</title>
        <authorList>
            <person name="Gong T."/>
            <person name="Yu Z."/>
            <person name="An M."/>
            <person name="Wei C."/>
            <person name="Yang W."/>
            <person name="Liu L."/>
        </authorList>
    </citation>
    <scope>NUCLEOTIDE SEQUENCE [LARGE SCALE GENOMIC DNA]</scope>
    <source>
        <strain evidence="13 14">ZF39</strain>
    </source>
</reference>
<dbReference type="SUPFAM" id="SSF158472">
    <property type="entry name" value="HAMP domain-like"/>
    <property type="match status" value="1"/>
</dbReference>
<dbReference type="Gene3D" id="3.30.565.10">
    <property type="entry name" value="Histidine kinase-like ATPase, C-terminal domain"/>
    <property type="match status" value="1"/>
</dbReference>
<evidence type="ECO:0000313" key="14">
    <source>
        <dbReference type="Proteomes" id="UP001442841"/>
    </source>
</evidence>
<dbReference type="InterPro" id="IPR005467">
    <property type="entry name" value="His_kinase_dom"/>
</dbReference>
<accession>A0ABZ3FTD1</accession>
<gene>
    <name evidence="13" type="ORF">AADG42_15515</name>
</gene>
<keyword evidence="14" id="KW-1185">Reference proteome</keyword>
<dbReference type="SMART" id="SM00387">
    <property type="entry name" value="HATPase_c"/>
    <property type="match status" value="1"/>
</dbReference>
<dbReference type="PROSITE" id="PS50885">
    <property type="entry name" value="HAMP"/>
    <property type="match status" value="1"/>
</dbReference>
<dbReference type="InterPro" id="IPR003661">
    <property type="entry name" value="HisK_dim/P_dom"/>
</dbReference>
<evidence type="ECO:0000313" key="13">
    <source>
        <dbReference type="EMBL" id="XAN08652.1"/>
    </source>
</evidence>
<dbReference type="CDD" id="cd06225">
    <property type="entry name" value="HAMP"/>
    <property type="match status" value="1"/>
</dbReference>
<protein>
    <recommendedName>
        <fullName evidence="3">histidine kinase</fullName>
        <ecNumber evidence="3">2.7.13.3</ecNumber>
    </recommendedName>
</protein>
<dbReference type="SMART" id="SM00388">
    <property type="entry name" value="HisKA"/>
    <property type="match status" value="1"/>
</dbReference>
<evidence type="ECO:0000256" key="1">
    <source>
        <dbReference type="ARBA" id="ARBA00000085"/>
    </source>
</evidence>
<dbReference type="RefSeq" id="WP_425310078.1">
    <property type="nucleotide sequence ID" value="NZ_CP154795.1"/>
</dbReference>
<dbReference type="Pfam" id="PF02518">
    <property type="entry name" value="HATPase_c"/>
    <property type="match status" value="1"/>
</dbReference>
<organism evidence="13 14">
    <name type="scientific">Ammonicoccus fulvus</name>
    <dbReference type="NCBI Taxonomy" id="3138240"/>
    <lineage>
        <taxon>Bacteria</taxon>
        <taxon>Bacillati</taxon>
        <taxon>Actinomycetota</taxon>
        <taxon>Actinomycetes</taxon>
        <taxon>Propionibacteriales</taxon>
        <taxon>Propionibacteriaceae</taxon>
        <taxon>Ammonicoccus</taxon>
    </lineage>
</organism>
<comment type="catalytic activity">
    <reaction evidence="1">
        <text>ATP + protein L-histidine = ADP + protein N-phospho-L-histidine.</text>
        <dbReference type="EC" id="2.7.13.3"/>
    </reaction>
</comment>
<dbReference type="EC" id="2.7.13.3" evidence="3"/>
<evidence type="ECO:0000256" key="6">
    <source>
        <dbReference type="ARBA" id="ARBA00022692"/>
    </source>
</evidence>
<sequence length="371" mass="39732">MRIPARGSLARRTLTGHLLVAGITVLAAALVSALVGPTIFHDHLVQAGLSGTPDEVLHIEQAYRDANLWSLLAGLAVATVCALAVTWWQTIRVRRALEEVGQAAHMIADGRSGARVPRTGDGIELDDLADSFNTMAERLDHIEETRRRLLADVGHELRTPVATLTAYLEGLTDGVAEWNNQTRDLMHKQVERLSVLVRDLSAVSRAEEGMLGLELRATRASEVLARAAAAAEPAYREKDVEVTLADGRDPLVMVDTNRISQVLANLLGNALRHTPSGGAVTMSVATTGREVTLEVGDTGEGIGPDHLPHIFERFYRADTGRSRDRAGSGIGLTISRAIVEAHGGRLTADSAGPGRGATFRITLPADRDAVD</sequence>
<keyword evidence="6 10" id="KW-0812">Transmembrane</keyword>
<evidence type="ECO:0000256" key="2">
    <source>
        <dbReference type="ARBA" id="ARBA00004236"/>
    </source>
</evidence>
<feature type="domain" description="HAMP" evidence="12">
    <location>
        <begin position="91"/>
        <end position="144"/>
    </location>
</feature>
<keyword evidence="4" id="KW-0597">Phosphoprotein</keyword>
<dbReference type="PANTHER" id="PTHR43547:SF2">
    <property type="entry name" value="HYBRID SIGNAL TRANSDUCTION HISTIDINE KINASE C"/>
    <property type="match status" value="1"/>
</dbReference>
<dbReference type="Pfam" id="PF00672">
    <property type="entry name" value="HAMP"/>
    <property type="match status" value="1"/>
</dbReference>
<dbReference type="InterPro" id="IPR003660">
    <property type="entry name" value="HAMP_dom"/>
</dbReference>
<evidence type="ECO:0000256" key="8">
    <source>
        <dbReference type="ARBA" id="ARBA00022989"/>
    </source>
</evidence>
<proteinExistence type="predicted"/>
<dbReference type="CDD" id="cd00082">
    <property type="entry name" value="HisKA"/>
    <property type="match status" value="1"/>
</dbReference>
<keyword evidence="7 13" id="KW-0418">Kinase</keyword>
<evidence type="ECO:0000256" key="3">
    <source>
        <dbReference type="ARBA" id="ARBA00012438"/>
    </source>
</evidence>
<dbReference type="InterPro" id="IPR004358">
    <property type="entry name" value="Sig_transdc_His_kin-like_C"/>
</dbReference>
<dbReference type="Pfam" id="PF00512">
    <property type="entry name" value="HisKA"/>
    <property type="match status" value="1"/>
</dbReference>
<dbReference type="InterPro" id="IPR003594">
    <property type="entry name" value="HATPase_dom"/>
</dbReference>
<dbReference type="Gene3D" id="6.10.340.10">
    <property type="match status" value="1"/>
</dbReference>
<keyword evidence="8 10" id="KW-1133">Transmembrane helix</keyword>